<dbReference type="Proteomes" id="UP000294830">
    <property type="component" value="Unassembled WGS sequence"/>
</dbReference>
<keyword evidence="4 5" id="KW-0472">Membrane</keyword>
<dbReference type="InterPro" id="IPR009908">
    <property type="entry name" value="Methylamine_util_MauE"/>
</dbReference>
<keyword evidence="2 5" id="KW-0812">Transmembrane</keyword>
<comment type="caution">
    <text evidence="7">The sequence shown here is derived from an EMBL/GenBank/DDBJ whole genome shotgun (WGS) entry which is preliminary data.</text>
</comment>
<comment type="subcellular location">
    <subcellularLocation>
        <location evidence="1">Membrane</location>
        <topology evidence="1">Multi-pass membrane protein</topology>
    </subcellularLocation>
</comment>
<reference evidence="7 8" key="1">
    <citation type="submission" date="2019-03" db="EMBL/GenBank/DDBJ databases">
        <title>Genomic Encyclopedia of Archaeal and Bacterial Type Strains, Phase II (KMG-II): from individual species to whole genera.</title>
        <authorList>
            <person name="Goeker M."/>
        </authorList>
    </citation>
    <scope>NUCLEOTIDE SEQUENCE [LARGE SCALE GENOMIC DNA]</scope>
    <source>
        <strain evidence="7 8">RL-C</strain>
    </source>
</reference>
<dbReference type="AlphaFoldDB" id="A0A4R2EDY1"/>
<feature type="transmembrane region" description="Helical" evidence="5">
    <location>
        <begin position="152"/>
        <end position="172"/>
    </location>
</feature>
<evidence type="ECO:0000313" key="8">
    <source>
        <dbReference type="Proteomes" id="UP000294830"/>
    </source>
</evidence>
<dbReference type="GO" id="GO:0016020">
    <property type="term" value="C:membrane"/>
    <property type="evidence" value="ECO:0007669"/>
    <property type="project" value="UniProtKB-SubCell"/>
</dbReference>
<evidence type="ECO:0000256" key="4">
    <source>
        <dbReference type="ARBA" id="ARBA00023136"/>
    </source>
</evidence>
<proteinExistence type="predicted"/>
<keyword evidence="3 5" id="KW-1133">Transmembrane helix</keyword>
<dbReference type="NCBIfam" id="NF045576">
    <property type="entry name" value="BT_3928_fam"/>
    <property type="match status" value="1"/>
</dbReference>
<evidence type="ECO:0000313" key="7">
    <source>
        <dbReference type="EMBL" id="TCN65336.1"/>
    </source>
</evidence>
<evidence type="ECO:0000259" key="6">
    <source>
        <dbReference type="Pfam" id="PF07291"/>
    </source>
</evidence>
<gene>
    <name evidence="7" type="ORF">CLV25_11115</name>
</gene>
<evidence type="ECO:0000256" key="3">
    <source>
        <dbReference type="ARBA" id="ARBA00022989"/>
    </source>
</evidence>
<dbReference type="GO" id="GO:0030416">
    <property type="term" value="P:methylamine metabolic process"/>
    <property type="evidence" value="ECO:0007669"/>
    <property type="project" value="InterPro"/>
</dbReference>
<dbReference type="OrthoDB" id="9809429at2"/>
<feature type="transmembrane region" description="Helical" evidence="5">
    <location>
        <begin position="122"/>
        <end position="140"/>
    </location>
</feature>
<evidence type="ECO:0000256" key="2">
    <source>
        <dbReference type="ARBA" id="ARBA00022692"/>
    </source>
</evidence>
<dbReference type="EMBL" id="SLWB01000011">
    <property type="protein sequence ID" value="TCN65336.1"/>
    <property type="molecule type" value="Genomic_DNA"/>
</dbReference>
<accession>A0A4R2EDY1</accession>
<name>A0A4R2EDY1_9BACT</name>
<organism evidence="7 8">
    <name type="scientific">Acetobacteroides hydrogenigenes</name>
    <dbReference type="NCBI Taxonomy" id="979970"/>
    <lineage>
        <taxon>Bacteria</taxon>
        <taxon>Pseudomonadati</taxon>
        <taxon>Bacteroidota</taxon>
        <taxon>Bacteroidia</taxon>
        <taxon>Bacteroidales</taxon>
        <taxon>Rikenellaceae</taxon>
        <taxon>Acetobacteroides</taxon>
    </lineage>
</organism>
<feature type="transmembrane region" description="Helical" evidence="5">
    <location>
        <begin position="53"/>
        <end position="77"/>
    </location>
</feature>
<dbReference type="RefSeq" id="WP_131839721.1">
    <property type="nucleotide sequence ID" value="NZ_SLWB01000011.1"/>
</dbReference>
<evidence type="ECO:0000256" key="1">
    <source>
        <dbReference type="ARBA" id="ARBA00004141"/>
    </source>
</evidence>
<keyword evidence="8" id="KW-1185">Reference proteome</keyword>
<sequence length="387" mass="44239">MKERVLSITAAISRVLVGVVFIFSGFVKAVDPLGSTYKFIDYFNAFGMPSLEVTAFPLAILLSALELTIGVCLILFIQSRWASWGALFFMIFFTPLTLWLAITNPVHDCGCFGDALVLTNWQTFYKNILILLLAAILFVFKSKYRAWLNAKGEWAITAVILLLIVSFSWYNYEHLPIIDFRPYKVGVSIPEKMAIPEGAPADIYEQYFTLVDTVSGKKVELESNVYMSDSTYWKNGTIWKFISSSEPKLVKRGYQPEIHDFRISTSMGEDITSDVLSDTRYYFILVAYDLKKTNPDHLPLIKSIHNQAIKNGYQFMCLTASSESVVEKYKQQWQIPYQFYYADPITLKTIIRANPGLLILHKGKIVAKWHHNDIPDYNTINANFLKL</sequence>
<protein>
    <submittedName>
        <fullName evidence="7">Putative membrane protein YphA (DoxX/SURF4 family)</fullName>
    </submittedName>
</protein>
<dbReference type="Pfam" id="PF07291">
    <property type="entry name" value="MauE"/>
    <property type="match status" value="1"/>
</dbReference>
<evidence type="ECO:0000256" key="5">
    <source>
        <dbReference type="SAM" id="Phobius"/>
    </source>
</evidence>
<feature type="transmembrane region" description="Helical" evidence="5">
    <location>
        <begin position="84"/>
        <end position="102"/>
    </location>
</feature>
<feature type="domain" description="Methylamine utilisation protein MauE" evidence="6">
    <location>
        <begin position="8"/>
        <end position="139"/>
    </location>
</feature>